<reference evidence="3" key="1">
    <citation type="journal article" date="2022" name="ISME J.">
        <title>Genetic and phylogenetic analysis of dissimilatory iodate-reducing bacteria identifies potential niches across the world's oceans.</title>
        <authorList>
            <person name="Reyes-Umana V."/>
            <person name="Henning Z."/>
            <person name="Lee K."/>
            <person name="Barnum T.P."/>
            <person name="Coates J.D."/>
        </authorList>
    </citation>
    <scope>NUCLEOTIDE SEQUENCE [LARGE SCALE GENOMIC DNA]</scope>
    <source>
        <strain evidence="3">IR12</strain>
    </source>
</reference>
<sequence length="87" mass="9213">MIDPRQLAEVGAALAAKASIADLRERFPALHFSSCSDDDVSPRFTAALALDEHRLYLIAGASGHCLTLTHDPAVATGILIADKVDEV</sequence>
<accession>A0A944D5V2</accession>
<dbReference type="EMBL" id="JAEKFT010000004">
    <property type="protein sequence ID" value="MBT0960510.1"/>
    <property type="molecule type" value="Genomic_DNA"/>
</dbReference>
<gene>
    <name evidence="2" type="ORF">I8J34_04910</name>
</gene>
<dbReference type="RefSeq" id="WP_214360268.1">
    <property type="nucleotide sequence ID" value="NZ_JAEKFT010000004.1"/>
</dbReference>
<organism evidence="2 3">
    <name type="scientific">Denitromonas iodatirespirans</name>
    <dbReference type="NCBI Taxonomy" id="2795389"/>
    <lineage>
        <taxon>Bacteria</taxon>
        <taxon>Pseudomonadati</taxon>
        <taxon>Pseudomonadota</taxon>
        <taxon>Betaproteobacteria</taxon>
        <taxon>Rhodocyclales</taxon>
        <taxon>Zoogloeaceae</taxon>
        <taxon>Denitromonas</taxon>
    </lineage>
</organism>
<dbReference type="Pfam" id="PF19624">
    <property type="entry name" value="DUF6129"/>
    <property type="match status" value="1"/>
</dbReference>
<dbReference type="Proteomes" id="UP000694660">
    <property type="component" value="Unassembled WGS sequence"/>
</dbReference>
<protein>
    <recommendedName>
        <fullName evidence="1">DUF6129 domain-containing protein</fullName>
    </recommendedName>
</protein>
<keyword evidence="3" id="KW-1185">Reference proteome</keyword>
<evidence type="ECO:0000313" key="2">
    <source>
        <dbReference type="EMBL" id="MBT0960510.1"/>
    </source>
</evidence>
<dbReference type="InterPro" id="IPR046132">
    <property type="entry name" value="DUF6129"/>
</dbReference>
<comment type="caution">
    <text evidence="2">The sequence shown here is derived from an EMBL/GenBank/DDBJ whole genome shotgun (WGS) entry which is preliminary data.</text>
</comment>
<evidence type="ECO:0000313" key="3">
    <source>
        <dbReference type="Proteomes" id="UP000694660"/>
    </source>
</evidence>
<evidence type="ECO:0000259" key="1">
    <source>
        <dbReference type="Pfam" id="PF19624"/>
    </source>
</evidence>
<proteinExistence type="predicted"/>
<dbReference type="AlphaFoldDB" id="A0A944D5V2"/>
<name>A0A944D5V2_DENI1</name>
<feature type="domain" description="DUF6129" evidence="1">
    <location>
        <begin position="21"/>
        <end position="71"/>
    </location>
</feature>